<accession>A0A8J5FEJ1</accession>
<dbReference type="SMART" id="SM01019">
    <property type="entry name" value="B3"/>
    <property type="match status" value="1"/>
</dbReference>
<dbReference type="InterPro" id="IPR010525">
    <property type="entry name" value="ARF_dom"/>
</dbReference>
<reference evidence="12 13" key="1">
    <citation type="submission" date="2020-08" db="EMBL/GenBank/DDBJ databases">
        <title>Plant Genome Project.</title>
        <authorList>
            <person name="Zhang R.-G."/>
        </authorList>
    </citation>
    <scope>NUCLEOTIDE SEQUENCE [LARGE SCALE GENOMIC DNA]</scope>
    <source>
        <tissue evidence="12">Rhizome</tissue>
    </source>
</reference>
<dbReference type="GO" id="GO:0006355">
    <property type="term" value="P:regulation of DNA-templated transcription"/>
    <property type="evidence" value="ECO:0007669"/>
    <property type="project" value="InterPro"/>
</dbReference>
<dbReference type="AlphaFoldDB" id="A0A8J5FEJ1"/>
<evidence type="ECO:0000256" key="2">
    <source>
        <dbReference type="ARBA" id="ARBA00004123"/>
    </source>
</evidence>
<evidence type="ECO:0000256" key="9">
    <source>
        <dbReference type="RuleBase" id="RU004561"/>
    </source>
</evidence>
<dbReference type="InterPro" id="IPR044835">
    <property type="entry name" value="ARF_plant"/>
</dbReference>
<dbReference type="InterPro" id="IPR015300">
    <property type="entry name" value="DNA-bd_pseudobarrel_sf"/>
</dbReference>
<keyword evidence="8 9" id="KW-0927">Auxin signaling pathway</keyword>
<comment type="similarity">
    <text evidence="3 9">Belongs to the ARF family.</text>
</comment>
<comment type="subunit">
    <text evidence="9">Homodimers and heterodimers.</text>
</comment>
<protein>
    <recommendedName>
        <fullName evidence="9">Auxin response factor</fullName>
    </recommendedName>
</protein>
<dbReference type="Proteomes" id="UP000734854">
    <property type="component" value="Unassembled WGS sequence"/>
</dbReference>
<dbReference type="PROSITE" id="PS50863">
    <property type="entry name" value="B3"/>
    <property type="match status" value="1"/>
</dbReference>
<dbReference type="GO" id="GO:0003677">
    <property type="term" value="F:DNA binding"/>
    <property type="evidence" value="ECO:0007669"/>
    <property type="project" value="UniProtKB-KW"/>
</dbReference>
<dbReference type="CDD" id="cd10017">
    <property type="entry name" value="B3_DNA"/>
    <property type="match status" value="1"/>
</dbReference>
<evidence type="ECO:0000256" key="1">
    <source>
        <dbReference type="ARBA" id="ARBA00003182"/>
    </source>
</evidence>
<dbReference type="EMBL" id="JACMSC010000015">
    <property type="protein sequence ID" value="KAG6484945.1"/>
    <property type="molecule type" value="Genomic_DNA"/>
</dbReference>
<dbReference type="Pfam" id="PF06507">
    <property type="entry name" value="ARF_AD"/>
    <property type="match status" value="1"/>
</dbReference>
<evidence type="ECO:0000313" key="13">
    <source>
        <dbReference type="Proteomes" id="UP000734854"/>
    </source>
</evidence>
<evidence type="ECO:0000259" key="11">
    <source>
        <dbReference type="PROSITE" id="PS50863"/>
    </source>
</evidence>
<dbReference type="SUPFAM" id="SSF101936">
    <property type="entry name" value="DNA-binding pseudobarrel domain"/>
    <property type="match status" value="2"/>
</dbReference>
<comment type="caution">
    <text evidence="12">The sequence shown here is derived from an EMBL/GenBank/DDBJ whole genome shotgun (WGS) entry which is preliminary data.</text>
</comment>
<dbReference type="InterPro" id="IPR003340">
    <property type="entry name" value="B3_DNA-bd"/>
</dbReference>
<dbReference type="PANTHER" id="PTHR31384:SF5">
    <property type="entry name" value="AUXIN RESPONSE FACTOR 3"/>
    <property type="match status" value="1"/>
</dbReference>
<dbReference type="PANTHER" id="PTHR31384">
    <property type="entry name" value="AUXIN RESPONSE FACTOR 4-RELATED"/>
    <property type="match status" value="1"/>
</dbReference>
<evidence type="ECO:0000256" key="10">
    <source>
        <dbReference type="SAM" id="MobiDB-lite"/>
    </source>
</evidence>
<name>A0A8J5FEJ1_ZINOF</name>
<evidence type="ECO:0000256" key="7">
    <source>
        <dbReference type="ARBA" id="ARBA00023242"/>
    </source>
</evidence>
<evidence type="ECO:0000256" key="5">
    <source>
        <dbReference type="ARBA" id="ARBA00023125"/>
    </source>
</evidence>
<evidence type="ECO:0000256" key="6">
    <source>
        <dbReference type="ARBA" id="ARBA00023163"/>
    </source>
</evidence>
<evidence type="ECO:0000313" key="12">
    <source>
        <dbReference type="EMBL" id="KAG6484945.1"/>
    </source>
</evidence>
<dbReference type="FunFam" id="2.30.30.1040:FF:000001">
    <property type="entry name" value="Auxin response factor"/>
    <property type="match status" value="1"/>
</dbReference>
<gene>
    <name evidence="12" type="ORF">ZIOFF_053470</name>
</gene>
<evidence type="ECO:0000256" key="8">
    <source>
        <dbReference type="ARBA" id="ARBA00023294"/>
    </source>
</evidence>
<keyword evidence="4 9" id="KW-0805">Transcription regulation</keyword>
<dbReference type="GO" id="GO:0005634">
    <property type="term" value="C:nucleus"/>
    <property type="evidence" value="ECO:0007669"/>
    <property type="project" value="UniProtKB-SubCell"/>
</dbReference>
<proteinExistence type="inferred from homology"/>
<dbReference type="Gene3D" id="2.30.30.1040">
    <property type="match status" value="1"/>
</dbReference>
<dbReference type="Pfam" id="PF02362">
    <property type="entry name" value="B3"/>
    <property type="match status" value="1"/>
</dbReference>
<keyword evidence="5 9" id="KW-0238">DNA-binding</keyword>
<sequence>MGIDLNTIEGDEEEEPEQTAHYAPPLLPAPEAEETPMCLELWHACAGPRIWLPKKGSRVVYLPQGHIEQLENLDGGGGGGRICGGNLPPHIFCRVVGLKLHADSDTDEVYAQLCLVAESEDFEQRLKKGLVEDNEVEQNVEFGSRPSIPHMFCKTLTASDTSTHGGFSVPRRAAEDCFPPLDYKLQRPSQELVAKDVHGTEWRFRHIYRGKLSKSSFFETRLSLACCLKKKKLIFNAKENSIVCLVGQPRRHLLTTGWSAFVNRKKLILGDAVLFLRGNDGVLRLGVRRATQSKSSINALAHISRNLNLATLAVVADSVPARKIFHIYYDPRGSSSGFIVPYWAFAKSFNNLISVGMRFRMICESEEARDRRSTGLITGINEVDPVRWPGSKWRCLSVSWDDDGEVGQRSRVSPWEIEQTGSVLGSISLLTAGSKRAKIGLHLPSMDYRVPKGNGCLDSRKYASFHKVLQGQEFTDNRTLNHTGAITPSAEVGVAQYAEEDACTAAANSSKISASAPRGIFRMPLGNSEYPFVCTGFNEPIGFQKVLQGQEIFSQAPRLLGVPTGSHLRDGAYCTFDGALTYHSQSKLPDASARYVTIGQHSLPTVQASSPSSVLMFQERKSKNSLVKSAPSMKCQDSGSDGIYFAKPNGSDSFHRDANFLFWPQSMSFPFDNQQHQVVKVDAPLSNCKLGLGTEQIANPNGCKLFGFSLTDTIP</sequence>
<organism evidence="12 13">
    <name type="scientific">Zingiber officinale</name>
    <name type="common">Ginger</name>
    <name type="synonym">Amomum zingiber</name>
    <dbReference type="NCBI Taxonomy" id="94328"/>
    <lineage>
        <taxon>Eukaryota</taxon>
        <taxon>Viridiplantae</taxon>
        <taxon>Streptophyta</taxon>
        <taxon>Embryophyta</taxon>
        <taxon>Tracheophyta</taxon>
        <taxon>Spermatophyta</taxon>
        <taxon>Magnoliopsida</taxon>
        <taxon>Liliopsida</taxon>
        <taxon>Zingiberales</taxon>
        <taxon>Zingiberaceae</taxon>
        <taxon>Zingiber</taxon>
    </lineage>
</organism>
<dbReference type="GO" id="GO:0009734">
    <property type="term" value="P:auxin-activated signaling pathway"/>
    <property type="evidence" value="ECO:0007669"/>
    <property type="project" value="UniProtKB-KW"/>
</dbReference>
<keyword evidence="7 9" id="KW-0539">Nucleus</keyword>
<comment type="subcellular location">
    <subcellularLocation>
        <location evidence="2 9">Nucleus</location>
    </subcellularLocation>
</comment>
<comment type="function">
    <text evidence="1 9">Auxin response factors (ARFs) are transcriptional factors that bind specifically to the DNA sequence 5'-TGTCTC-3' found in the auxin-responsive promoter elements (AuxREs).</text>
</comment>
<keyword evidence="6 9" id="KW-0804">Transcription</keyword>
<keyword evidence="13" id="KW-1185">Reference proteome</keyword>
<feature type="domain" description="TF-B3" evidence="11">
    <location>
        <begin position="152"/>
        <end position="291"/>
    </location>
</feature>
<feature type="region of interest" description="Disordered" evidence="10">
    <location>
        <begin position="1"/>
        <end position="28"/>
    </location>
</feature>
<evidence type="ECO:0000256" key="3">
    <source>
        <dbReference type="ARBA" id="ARBA00007853"/>
    </source>
</evidence>
<evidence type="ECO:0000256" key="4">
    <source>
        <dbReference type="ARBA" id="ARBA00023015"/>
    </source>
</evidence>
<dbReference type="Gene3D" id="2.40.330.10">
    <property type="entry name" value="DNA-binding pseudobarrel domain"/>
    <property type="match status" value="1"/>
</dbReference>